<dbReference type="AlphaFoldDB" id="A0A1L9MXA4"/>
<evidence type="ECO:0000313" key="3">
    <source>
        <dbReference type="Proteomes" id="UP000184304"/>
    </source>
</evidence>
<organism evidence="2 3">
    <name type="scientific">Aspergillus tubingensis (strain CBS 134.48)</name>
    <dbReference type="NCBI Taxonomy" id="767770"/>
    <lineage>
        <taxon>Eukaryota</taxon>
        <taxon>Fungi</taxon>
        <taxon>Dikarya</taxon>
        <taxon>Ascomycota</taxon>
        <taxon>Pezizomycotina</taxon>
        <taxon>Eurotiomycetes</taxon>
        <taxon>Eurotiomycetidae</taxon>
        <taxon>Eurotiales</taxon>
        <taxon>Aspergillaceae</taxon>
        <taxon>Aspergillus</taxon>
        <taxon>Aspergillus subgen. Circumdati</taxon>
    </lineage>
</organism>
<proteinExistence type="predicted"/>
<sequence length="182" mass="19955">MQRYSDDPAQSKHSVSSHKQAGEKSPSHQADAGISGTRLKHAAETPSQEYLNSVEAVTRQFLSTEDILSHPGLLSDCACKSGRDKLGQISDRQGCPRIQAGKEKDKMIPAGKITGEPRNVSAERQNKSGGRRSVGHRELATQVSRLLSLGSLGYYPKRQVQRPSTGVLDRNHHFGFPVEDRL</sequence>
<feature type="region of interest" description="Disordered" evidence="1">
    <location>
        <begin position="86"/>
        <end position="114"/>
    </location>
</feature>
<dbReference type="Proteomes" id="UP000184304">
    <property type="component" value="Unassembled WGS sequence"/>
</dbReference>
<dbReference type="EMBL" id="KV878205">
    <property type="protein sequence ID" value="OJI81648.1"/>
    <property type="molecule type" value="Genomic_DNA"/>
</dbReference>
<evidence type="ECO:0000313" key="2">
    <source>
        <dbReference type="EMBL" id="OJI81648.1"/>
    </source>
</evidence>
<dbReference type="VEuPathDB" id="FungiDB:ASPTUDRAFT_728120"/>
<evidence type="ECO:0000256" key="1">
    <source>
        <dbReference type="SAM" id="MobiDB-lite"/>
    </source>
</evidence>
<accession>A0A1L9MXA4</accession>
<protein>
    <submittedName>
        <fullName evidence="2">Uncharacterized protein</fullName>
    </submittedName>
</protein>
<feature type="compositionally biased region" description="Basic and acidic residues" evidence="1">
    <location>
        <begin position="1"/>
        <end position="10"/>
    </location>
</feature>
<keyword evidence="3" id="KW-1185">Reference proteome</keyword>
<reference evidence="3" key="1">
    <citation type="journal article" date="2017" name="Genome Biol.">
        <title>Comparative genomics reveals high biological diversity and specific adaptations in the industrially and medically important fungal genus Aspergillus.</title>
        <authorList>
            <person name="de Vries R.P."/>
            <person name="Riley R."/>
            <person name="Wiebenga A."/>
            <person name="Aguilar-Osorio G."/>
            <person name="Amillis S."/>
            <person name="Uchima C.A."/>
            <person name="Anderluh G."/>
            <person name="Asadollahi M."/>
            <person name="Askin M."/>
            <person name="Barry K."/>
            <person name="Battaglia E."/>
            <person name="Bayram O."/>
            <person name="Benocci T."/>
            <person name="Braus-Stromeyer S.A."/>
            <person name="Caldana C."/>
            <person name="Canovas D."/>
            <person name="Cerqueira G.C."/>
            <person name="Chen F."/>
            <person name="Chen W."/>
            <person name="Choi C."/>
            <person name="Clum A."/>
            <person name="Dos Santos R.A."/>
            <person name="Damasio A.R."/>
            <person name="Diallinas G."/>
            <person name="Emri T."/>
            <person name="Fekete E."/>
            <person name="Flipphi M."/>
            <person name="Freyberg S."/>
            <person name="Gallo A."/>
            <person name="Gournas C."/>
            <person name="Habgood R."/>
            <person name="Hainaut M."/>
            <person name="Harispe M.L."/>
            <person name="Henrissat B."/>
            <person name="Hilden K.S."/>
            <person name="Hope R."/>
            <person name="Hossain A."/>
            <person name="Karabika E."/>
            <person name="Karaffa L."/>
            <person name="Karanyi Z."/>
            <person name="Krasevec N."/>
            <person name="Kuo A."/>
            <person name="Kusch H."/>
            <person name="LaButti K."/>
            <person name="Lagendijk E.L."/>
            <person name="Lapidus A."/>
            <person name="Levasseur A."/>
            <person name="Lindquist E."/>
            <person name="Lipzen A."/>
            <person name="Logrieco A.F."/>
            <person name="MacCabe A."/>
            <person name="Maekelae M.R."/>
            <person name="Malavazi I."/>
            <person name="Melin P."/>
            <person name="Meyer V."/>
            <person name="Mielnichuk N."/>
            <person name="Miskei M."/>
            <person name="Molnar A.P."/>
            <person name="Mule G."/>
            <person name="Ngan C.Y."/>
            <person name="Orejas M."/>
            <person name="Orosz E."/>
            <person name="Ouedraogo J.P."/>
            <person name="Overkamp K.M."/>
            <person name="Park H.-S."/>
            <person name="Perrone G."/>
            <person name="Piumi F."/>
            <person name="Punt P.J."/>
            <person name="Ram A.F."/>
            <person name="Ramon A."/>
            <person name="Rauscher S."/>
            <person name="Record E."/>
            <person name="Riano-Pachon D.M."/>
            <person name="Robert V."/>
            <person name="Roehrig J."/>
            <person name="Ruller R."/>
            <person name="Salamov A."/>
            <person name="Salih N.S."/>
            <person name="Samson R.A."/>
            <person name="Sandor E."/>
            <person name="Sanguinetti M."/>
            <person name="Schuetze T."/>
            <person name="Sepcic K."/>
            <person name="Shelest E."/>
            <person name="Sherlock G."/>
            <person name="Sophianopoulou V."/>
            <person name="Squina F.M."/>
            <person name="Sun H."/>
            <person name="Susca A."/>
            <person name="Todd R.B."/>
            <person name="Tsang A."/>
            <person name="Unkles S.E."/>
            <person name="van de Wiele N."/>
            <person name="van Rossen-Uffink D."/>
            <person name="Oliveira J.V."/>
            <person name="Vesth T.C."/>
            <person name="Visser J."/>
            <person name="Yu J.-H."/>
            <person name="Zhou M."/>
            <person name="Andersen M.R."/>
            <person name="Archer D.B."/>
            <person name="Baker S.E."/>
            <person name="Benoit I."/>
            <person name="Brakhage A.A."/>
            <person name="Braus G.H."/>
            <person name="Fischer R."/>
            <person name="Frisvad J.C."/>
            <person name="Goldman G.H."/>
            <person name="Houbraken J."/>
            <person name="Oakley B."/>
            <person name="Pocsi I."/>
            <person name="Scazzocchio C."/>
            <person name="Seiboth B."/>
            <person name="vanKuyk P.A."/>
            <person name="Wortman J."/>
            <person name="Dyer P.S."/>
            <person name="Grigoriev I.V."/>
        </authorList>
    </citation>
    <scope>NUCLEOTIDE SEQUENCE [LARGE SCALE GENOMIC DNA]</scope>
    <source>
        <strain evidence="3">CBS 134.48</strain>
    </source>
</reference>
<gene>
    <name evidence="2" type="ORF">ASPTUDRAFT_728120</name>
</gene>
<feature type="region of interest" description="Disordered" evidence="1">
    <location>
        <begin position="1"/>
        <end position="47"/>
    </location>
</feature>
<name>A0A1L9MXA4_ASPTC</name>